<evidence type="ECO:0000259" key="1">
    <source>
        <dbReference type="Pfam" id="PF05239"/>
    </source>
</evidence>
<evidence type="ECO:0000313" key="3">
    <source>
        <dbReference type="Proteomes" id="UP000239863"/>
    </source>
</evidence>
<dbReference type="InterPro" id="IPR011033">
    <property type="entry name" value="PRC_barrel-like_sf"/>
</dbReference>
<comment type="caution">
    <text evidence="2">The sequence shown here is derived from an EMBL/GenBank/DDBJ whole genome shotgun (WGS) entry which is preliminary data.</text>
</comment>
<dbReference type="Pfam" id="PF05239">
    <property type="entry name" value="PRC"/>
    <property type="match status" value="2"/>
</dbReference>
<dbReference type="Gene3D" id="2.30.30.240">
    <property type="entry name" value="PRC-barrel domain"/>
    <property type="match status" value="2"/>
</dbReference>
<reference evidence="2 3" key="1">
    <citation type="submission" date="2018-02" db="EMBL/GenBank/DDBJ databases">
        <title>Genomic Encyclopedia of Archaeal and Bacterial Type Strains, Phase II (KMG-II): from individual species to whole genera.</title>
        <authorList>
            <person name="Goeker M."/>
        </authorList>
    </citation>
    <scope>NUCLEOTIDE SEQUENCE [LARGE SCALE GENOMIC DNA]</scope>
    <source>
        <strain evidence="2 3">DSM 15099</strain>
    </source>
</reference>
<organism evidence="2 3">
    <name type="scientific">Clostridium algidicarnis DSM 15099</name>
    <dbReference type="NCBI Taxonomy" id="1121295"/>
    <lineage>
        <taxon>Bacteria</taxon>
        <taxon>Bacillati</taxon>
        <taxon>Bacillota</taxon>
        <taxon>Clostridia</taxon>
        <taxon>Eubacteriales</taxon>
        <taxon>Clostridiaceae</taxon>
        <taxon>Clostridium</taxon>
    </lineage>
</organism>
<feature type="domain" description="PRC-barrel" evidence="1">
    <location>
        <begin position="3"/>
        <end position="67"/>
    </location>
</feature>
<sequence>MWRYKDIIFKKVIDKDGKNMGEVKDVLINFSKAKVTGFKVSSPSLMAKDINISIKDIIYINERIIAKGKCKDRFLEFNSIRHLEVIDKDDNIVGFLEDIIIDPEDYTIKAMVICEGFLYKLFSHKKIISPRNLILGEDNIIIYEREGIEFMNLPNKRLW</sequence>
<dbReference type="STRING" id="37659.GCA_000703125_02679"/>
<feature type="domain" description="PRC-barrel" evidence="1">
    <location>
        <begin position="75"/>
        <end position="142"/>
    </location>
</feature>
<name>A0A2S6G137_9CLOT</name>
<protein>
    <submittedName>
        <fullName evidence="2">Uncharacterized protein YrrD</fullName>
    </submittedName>
</protein>
<dbReference type="OrthoDB" id="1716342at2"/>
<dbReference type="AlphaFoldDB" id="A0A2S6G137"/>
<dbReference type="InterPro" id="IPR027275">
    <property type="entry name" value="PRC-brl_dom"/>
</dbReference>
<proteinExistence type="predicted"/>
<evidence type="ECO:0000313" key="2">
    <source>
        <dbReference type="EMBL" id="PPK49608.1"/>
    </source>
</evidence>
<accession>A0A2S6G137</accession>
<dbReference type="EMBL" id="PTIS01000001">
    <property type="protein sequence ID" value="PPK49608.1"/>
    <property type="molecule type" value="Genomic_DNA"/>
</dbReference>
<dbReference type="Proteomes" id="UP000239863">
    <property type="component" value="Unassembled WGS sequence"/>
</dbReference>
<dbReference type="RefSeq" id="WP_104408970.1">
    <property type="nucleotide sequence ID" value="NZ_PTIS01000001.1"/>
</dbReference>
<gene>
    <name evidence="2" type="ORF">BD821_101270</name>
</gene>
<dbReference type="SUPFAM" id="SSF50346">
    <property type="entry name" value="PRC-barrel domain"/>
    <property type="match status" value="2"/>
</dbReference>